<comment type="caution">
    <text evidence="4">The sequence shown here is derived from an EMBL/GenBank/DDBJ whole genome shotgun (WGS) entry which is preliminary data.</text>
</comment>
<keyword evidence="1" id="KW-1015">Disulfide bond</keyword>
<evidence type="ECO:0000313" key="5">
    <source>
        <dbReference type="Proteomes" id="UP000887116"/>
    </source>
</evidence>
<dbReference type="InterPro" id="IPR000436">
    <property type="entry name" value="Sushi_SCR_CCP_dom"/>
</dbReference>
<dbReference type="OrthoDB" id="10359120at2759"/>
<accession>A0A8X6FJ36</accession>
<feature type="non-terminal residue" evidence="4">
    <location>
        <position position="1"/>
    </location>
</feature>
<evidence type="ECO:0000256" key="1">
    <source>
        <dbReference type="ARBA" id="ARBA00023157"/>
    </source>
</evidence>
<dbReference type="EMBL" id="BMAO01032416">
    <property type="protein sequence ID" value="GFQ82015.1"/>
    <property type="molecule type" value="Genomic_DNA"/>
</dbReference>
<proteinExistence type="predicted"/>
<evidence type="ECO:0000256" key="2">
    <source>
        <dbReference type="PROSITE-ProRule" id="PRU00302"/>
    </source>
</evidence>
<evidence type="ECO:0000313" key="4">
    <source>
        <dbReference type="EMBL" id="GFQ82015.1"/>
    </source>
</evidence>
<dbReference type="AlphaFoldDB" id="A0A8X6FJ36"/>
<sequence length="247" mass="26869">LGRTITPGSTVHVSCDAGYSFQGKGWNDVSVRCSLGEWDKDPACLTTGSVYNKKAESSSDELAVGRTGFMNTTKGSEIETVQPVSTDVPSSEQTVSEDLKPAFNVSNTFQSSCYCTYTNQDATLAAYAGTDLLHVGSRVKSNCTVKFHCYQTGYARLSGPTEIQCQNCQWTTVKFPVCLQPQIGETTFQIVSPYMLLPGGIIGIEKGKSLIINCYSNGYESFHVACPKDIDHFTLTNTLCRGHSFDI</sequence>
<reference evidence="4" key="1">
    <citation type="submission" date="2020-07" db="EMBL/GenBank/DDBJ databases">
        <title>Multicomponent nature underlies the extraordinary mechanical properties of spider dragline silk.</title>
        <authorList>
            <person name="Kono N."/>
            <person name="Nakamura H."/>
            <person name="Mori M."/>
            <person name="Yoshida Y."/>
            <person name="Ohtoshi R."/>
            <person name="Malay A.D."/>
            <person name="Moran D.A.P."/>
            <person name="Tomita M."/>
            <person name="Numata K."/>
            <person name="Arakawa K."/>
        </authorList>
    </citation>
    <scope>NUCLEOTIDE SEQUENCE</scope>
</reference>
<dbReference type="SUPFAM" id="SSF57535">
    <property type="entry name" value="Complement control module/SCR domain"/>
    <property type="match status" value="1"/>
</dbReference>
<evidence type="ECO:0000259" key="3">
    <source>
        <dbReference type="PROSITE" id="PS50923"/>
    </source>
</evidence>
<feature type="domain" description="Sushi" evidence="3">
    <location>
        <begin position="1"/>
        <end position="46"/>
    </location>
</feature>
<gene>
    <name evidence="4" type="primary">lev-9_3</name>
    <name evidence="4" type="ORF">TNCT_155551</name>
</gene>
<name>A0A8X6FJ36_TRICU</name>
<organism evidence="4 5">
    <name type="scientific">Trichonephila clavata</name>
    <name type="common">Joro spider</name>
    <name type="synonym">Nephila clavata</name>
    <dbReference type="NCBI Taxonomy" id="2740835"/>
    <lineage>
        <taxon>Eukaryota</taxon>
        <taxon>Metazoa</taxon>
        <taxon>Ecdysozoa</taxon>
        <taxon>Arthropoda</taxon>
        <taxon>Chelicerata</taxon>
        <taxon>Arachnida</taxon>
        <taxon>Araneae</taxon>
        <taxon>Araneomorphae</taxon>
        <taxon>Entelegynae</taxon>
        <taxon>Araneoidea</taxon>
        <taxon>Nephilidae</taxon>
        <taxon>Trichonephila</taxon>
    </lineage>
</organism>
<keyword evidence="2" id="KW-0768">Sushi</keyword>
<dbReference type="PROSITE" id="PS50923">
    <property type="entry name" value="SUSHI"/>
    <property type="match status" value="1"/>
</dbReference>
<dbReference type="Proteomes" id="UP000887116">
    <property type="component" value="Unassembled WGS sequence"/>
</dbReference>
<protein>
    <submittedName>
        <fullName evidence="4">Protein lev-9</fullName>
    </submittedName>
</protein>
<comment type="caution">
    <text evidence="2">Lacks conserved residue(s) required for the propagation of feature annotation.</text>
</comment>
<dbReference type="InterPro" id="IPR035976">
    <property type="entry name" value="Sushi/SCR/CCP_sf"/>
</dbReference>
<dbReference type="Gene3D" id="2.10.70.10">
    <property type="entry name" value="Complement Module, domain 1"/>
    <property type="match status" value="1"/>
</dbReference>
<keyword evidence="5" id="KW-1185">Reference proteome</keyword>